<dbReference type="EMBL" id="UOGJ01000142">
    <property type="protein sequence ID" value="VAX37877.1"/>
    <property type="molecule type" value="Genomic_DNA"/>
</dbReference>
<dbReference type="Gene3D" id="3.30.390.30">
    <property type="match status" value="1"/>
</dbReference>
<evidence type="ECO:0000259" key="2">
    <source>
        <dbReference type="Pfam" id="PF02852"/>
    </source>
</evidence>
<dbReference type="Pfam" id="PF02852">
    <property type="entry name" value="Pyr_redox_dim"/>
    <property type="match status" value="1"/>
</dbReference>
<sequence>RSLSLGRDEGLTKAMFCAKTHRLLGCGIVGPNAGELIAEAMLAIEMGADMQDIGLTIHPHPTLSETLCFAAEMAEGTITDLMPPKKKK</sequence>
<name>A0A3B1E529_9ZZZZ</name>
<dbReference type="PANTHER" id="PTHR22912:SF160">
    <property type="entry name" value="DIHYDROLIPOYL DEHYDROGENASE"/>
    <property type="match status" value="1"/>
</dbReference>
<feature type="non-terminal residue" evidence="3">
    <location>
        <position position="1"/>
    </location>
</feature>
<dbReference type="InterPro" id="IPR050151">
    <property type="entry name" value="Class-I_Pyr_Nuc-Dis_Oxidored"/>
</dbReference>
<reference evidence="3" key="1">
    <citation type="submission" date="2018-06" db="EMBL/GenBank/DDBJ databases">
        <authorList>
            <person name="Zhirakovskaya E."/>
        </authorList>
    </citation>
    <scope>NUCLEOTIDE SEQUENCE</scope>
</reference>
<dbReference type="PANTHER" id="PTHR22912">
    <property type="entry name" value="DISULFIDE OXIDOREDUCTASE"/>
    <property type="match status" value="1"/>
</dbReference>
<dbReference type="InterPro" id="IPR016156">
    <property type="entry name" value="FAD/NAD-linked_Rdtase_dimer_sf"/>
</dbReference>
<proteinExistence type="predicted"/>
<keyword evidence="1" id="KW-0520">NAD</keyword>
<dbReference type="InterPro" id="IPR004099">
    <property type="entry name" value="Pyr_nucl-diS_OxRdtase_dimer"/>
</dbReference>
<dbReference type="EC" id="1.8.1.4" evidence="3"/>
<protein>
    <submittedName>
        <fullName evidence="3">Dihydrolipoamide dehydrogenase of pyruvate dehydrogenase complex</fullName>
        <ecNumber evidence="3">1.8.1.4</ecNumber>
    </submittedName>
</protein>
<gene>
    <name evidence="3" type="ORF">MNBD_UNCLBAC01-1232</name>
</gene>
<accession>A0A3B1E529</accession>
<dbReference type="PRINTS" id="PR00411">
    <property type="entry name" value="PNDRDTASEI"/>
</dbReference>
<evidence type="ECO:0000256" key="1">
    <source>
        <dbReference type="ARBA" id="ARBA00023027"/>
    </source>
</evidence>
<evidence type="ECO:0000313" key="3">
    <source>
        <dbReference type="EMBL" id="VAX37877.1"/>
    </source>
</evidence>
<organism evidence="3">
    <name type="scientific">hydrothermal vent metagenome</name>
    <dbReference type="NCBI Taxonomy" id="652676"/>
    <lineage>
        <taxon>unclassified sequences</taxon>
        <taxon>metagenomes</taxon>
        <taxon>ecological metagenomes</taxon>
    </lineage>
</organism>
<dbReference type="GO" id="GO:0050660">
    <property type="term" value="F:flavin adenine dinucleotide binding"/>
    <property type="evidence" value="ECO:0007669"/>
    <property type="project" value="TreeGrafter"/>
</dbReference>
<feature type="domain" description="Pyridine nucleotide-disulphide oxidoreductase dimerisation" evidence="2">
    <location>
        <begin position="3"/>
        <end position="67"/>
    </location>
</feature>
<keyword evidence="3" id="KW-0670">Pyruvate</keyword>
<keyword evidence="3" id="KW-0560">Oxidoreductase</keyword>
<dbReference type="SUPFAM" id="SSF55424">
    <property type="entry name" value="FAD/NAD-linked reductases, dimerisation (C-terminal) domain"/>
    <property type="match status" value="1"/>
</dbReference>
<dbReference type="GO" id="GO:0006103">
    <property type="term" value="P:2-oxoglutarate metabolic process"/>
    <property type="evidence" value="ECO:0007669"/>
    <property type="project" value="TreeGrafter"/>
</dbReference>
<dbReference type="AlphaFoldDB" id="A0A3B1E529"/>
<dbReference type="GO" id="GO:0004148">
    <property type="term" value="F:dihydrolipoyl dehydrogenase (NADH) activity"/>
    <property type="evidence" value="ECO:0007669"/>
    <property type="project" value="UniProtKB-EC"/>
</dbReference>